<protein>
    <submittedName>
        <fullName evidence="1">Uncharacterized protein</fullName>
    </submittedName>
</protein>
<feature type="non-terminal residue" evidence="1">
    <location>
        <position position="1"/>
    </location>
</feature>
<gene>
    <name evidence="1" type="ORF">TNCT_621781</name>
</gene>
<reference evidence="1" key="1">
    <citation type="submission" date="2020-07" db="EMBL/GenBank/DDBJ databases">
        <title>Multicomponent nature underlies the extraordinary mechanical properties of spider dragline silk.</title>
        <authorList>
            <person name="Kono N."/>
            <person name="Nakamura H."/>
            <person name="Mori M."/>
            <person name="Yoshida Y."/>
            <person name="Ohtoshi R."/>
            <person name="Malay A.D."/>
            <person name="Moran D.A.P."/>
            <person name="Tomita M."/>
            <person name="Numata K."/>
            <person name="Arakawa K."/>
        </authorList>
    </citation>
    <scope>NUCLEOTIDE SEQUENCE</scope>
</reference>
<name>A0A8X6IB87_TRICU</name>
<sequence>MDFDSENKYWVKEDSIPAVAVTPTPGCPYIFQQ</sequence>
<evidence type="ECO:0000313" key="2">
    <source>
        <dbReference type="Proteomes" id="UP000887116"/>
    </source>
</evidence>
<accession>A0A8X6IB87</accession>
<organism evidence="1 2">
    <name type="scientific">Trichonephila clavata</name>
    <name type="common">Joro spider</name>
    <name type="synonym">Nephila clavata</name>
    <dbReference type="NCBI Taxonomy" id="2740835"/>
    <lineage>
        <taxon>Eukaryota</taxon>
        <taxon>Metazoa</taxon>
        <taxon>Ecdysozoa</taxon>
        <taxon>Arthropoda</taxon>
        <taxon>Chelicerata</taxon>
        <taxon>Arachnida</taxon>
        <taxon>Araneae</taxon>
        <taxon>Araneomorphae</taxon>
        <taxon>Entelegynae</taxon>
        <taxon>Araneoidea</taxon>
        <taxon>Nephilidae</taxon>
        <taxon>Trichonephila</taxon>
    </lineage>
</organism>
<dbReference type="OrthoDB" id="6153550at2759"/>
<proteinExistence type="predicted"/>
<dbReference type="EMBL" id="BMAO01023825">
    <property type="protein sequence ID" value="GFQ91142.1"/>
    <property type="molecule type" value="Genomic_DNA"/>
</dbReference>
<dbReference type="AlphaFoldDB" id="A0A8X6IB87"/>
<evidence type="ECO:0000313" key="1">
    <source>
        <dbReference type="EMBL" id="GFQ91142.1"/>
    </source>
</evidence>
<comment type="caution">
    <text evidence="1">The sequence shown here is derived from an EMBL/GenBank/DDBJ whole genome shotgun (WGS) entry which is preliminary data.</text>
</comment>
<keyword evidence="2" id="KW-1185">Reference proteome</keyword>
<dbReference type="Proteomes" id="UP000887116">
    <property type="component" value="Unassembled WGS sequence"/>
</dbReference>